<gene>
    <name evidence="6" type="ORF">Dsi01nite_060220</name>
</gene>
<organism evidence="6 7">
    <name type="scientific">Dactylosporangium siamense</name>
    <dbReference type="NCBI Taxonomy" id="685454"/>
    <lineage>
        <taxon>Bacteria</taxon>
        <taxon>Bacillati</taxon>
        <taxon>Actinomycetota</taxon>
        <taxon>Actinomycetes</taxon>
        <taxon>Micromonosporales</taxon>
        <taxon>Micromonosporaceae</taxon>
        <taxon>Dactylosporangium</taxon>
    </lineage>
</organism>
<keyword evidence="4" id="KW-0804">Transcription</keyword>
<dbReference type="PANTHER" id="PTHR30146:SF148">
    <property type="entry name" value="HTH-TYPE TRANSCRIPTIONAL REPRESSOR PURR-RELATED"/>
    <property type="match status" value="1"/>
</dbReference>
<comment type="caution">
    <text evidence="6">The sequence shown here is derived from an EMBL/GenBank/DDBJ whole genome shotgun (WGS) entry which is preliminary data.</text>
</comment>
<evidence type="ECO:0000256" key="1">
    <source>
        <dbReference type="ARBA" id="ARBA00022491"/>
    </source>
</evidence>
<accession>A0A919UDJ6</accession>
<dbReference type="Pfam" id="PF13377">
    <property type="entry name" value="Peripla_BP_3"/>
    <property type="match status" value="1"/>
</dbReference>
<dbReference type="RefSeq" id="WP_203849695.1">
    <property type="nucleotide sequence ID" value="NZ_BAAAVW010000021.1"/>
</dbReference>
<dbReference type="InterPro" id="IPR046335">
    <property type="entry name" value="LacI/GalR-like_sensor"/>
</dbReference>
<dbReference type="Proteomes" id="UP000660611">
    <property type="component" value="Unassembled WGS sequence"/>
</dbReference>
<evidence type="ECO:0000256" key="2">
    <source>
        <dbReference type="ARBA" id="ARBA00023015"/>
    </source>
</evidence>
<dbReference type="Pfam" id="PF00356">
    <property type="entry name" value="LacI"/>
    <property type="match status" value="1"/>
</dbReference>
<dbReference type="PROSITE" id="PS50932">
    <property type="entry name" value="HTH_LACI_2"/>
    <property type="match status" value="1"/>
</dbReference>
<reference evidence="6" key="1">
    <citation type="submission" date="2021-01" db="EMBL/GenBank/DDBJ databases">
        <title>Whole genome shotgun sequence of Dactylosporangium siamense NBRC 106093.</title>
        <authorList>
            <person name="Komaki H."/>
            <person name="Tamura T."/>
        </authorList>
    </citation>
    <scope>NUCLEOTIDE SEQUENCE</scope>
    <source>
        <strain evidence="6">NBRC 106093</strain>
    </source>
</reference>
<sequence length="347" mass="37242">MTEAQGRSTLREVAERAGVSIGTASAVLSDKTWVSAKARAAVRSAVDELGYRPRSSRPVTAAAAPGVSSIGFVSQISEMFVPTSPYFASVLFGAQQACARFNISTNYEVFDPAAGGLPLSVQRRQVGGLLVLSHASDRAFLRRIIDTGMPCVLLEHEVTDLPVDYVRHDDEAGAYQATTHLLDLGHTDPAPAIITGRAEVLPAQVRLAGYRRALAERGLTERPEHVRRSNFDTRTGAAAMAELLDLRQPPTAVFCANDESALGALEAVRARGLRVPEDISLIGYDDIAMAAHTVPPLTTVAADKELLGAQAVWHLLERIQQPRLSSRDTSLAVRLVHRASTAAPPTR</sequence>
<evidence type="ECO:0000259" key="5">
    <source>
        <dbReference type="PROSITE" id="PS50932"/>
    </source>
</evidence>
<dbReference type="InterPro" id="IPR000843">
    <property type="entry name" value="HTH_LacI"/>
</dbReference>
<evidence type="ECO:0000256" key="4">
    <source>
        <dbReference type="ARBA" id="ARBA00023163"/>
    </source>
</evidence>
<proteinExistence type="predicted"/>
<dbReference type="GO" id="GO:0003700">
    <property type="term" value="F:DNA-binding transcription factor activity"/>
    <property type="evidence" value="ECO:0007669"/>
    <property type="project" value="TreeGrafter"/>
</dbReference>
<dbReference type="InterPro" id="IPR010982">
    <property type="entry name" value="Lambda_DNA-bd_dom_sf"/>
</dbReference>
<dbReference type="SUPFAM" id="SSF47413">
    <property type="entry name" value="lambda repressor-like DNA-binding domains"/>
    <property type="match status" value="1"/>
</dbReference>
<dbReference type="CDD" id="cd06267">
    <property type="entry name" value="PBP1_LacI_sugar_binding-like"/>
    <property type="match status" value="1"/>
</dbReference>
<protein>
    <submittedName>
        <fullName evidence="6">LacI family transcriptional regulator</fullName>
    </submittedName>
</protein>
<dbReference type="SUPFAM" id="SSF53822">
    <property type="entry name" value="Periplasmic binding protein-like I"/>
    <property type="match status" value="1"/>
</dbReference>
<dbReference type="InterPro" id="IPR028082">
    <property type="entry name" value="Peripla_BP_I"/>
</dbReference>
<dbReference type="PANTHER" id="PTHR30146">
    <property type="entry name" value="LACI-RELATED TRANSCRIPTIONAL REPRESSOR"/>
    <property type="match status" value="1"/>
</dbReference>
<dbReference type="SMART" id="SM00354">
    <property type="entry name" value="HTH_LACI"/>
    <property type="match status" value="1"/>
</dbReference>
<name>A0A919UDJ6_9ACTN</name>
<keyword evidence="2" id="KW-0805">Transcription regulation</keyword>
<keyword evidence="3" id="KW-0238">DNA-binding</keyword>
<dbReference type="Gene3D" id="1.10.260.40">
    <property type="entry name" value="lambda repressor-like DNA-binding domains"/>
    <property type="match status" value="1"/>
</dbReference>
<keyword evidence="7" id="KW-1185">Reference proteome</keyword>
<dbReference type="AlphaFoldDB" id="A0A919UDJ6"/>
<dbReference type="GO" id="GO:0000976">
    <property type="term" value="F:transcription cis-regulatory region binding"/>
    <property type="evidence" value="ECO:0007669"/>
    <property type="project" value="TreeGrafter"/>
</dbReference>
<feature type="domain" description="HTH lacI-type" evidence="5">
    <location>
        <begin position="8"/>
        <end position="62"/>
    </location>
</feature>
<dbReference type="Gene3D" id="3.40.50.2300">
    <property type="match status" value="2"/>
</dbReference>
<evidence type="ECO:0000256" key="3">
    <source>
        <dbReference type="ARBA" id="ARBA00023125"/>
    </source>
</evidence>
<evidence type="ECO:0000313" key="6">
    <source>
        <dbReference type="EMBL" id="GIG47981.1"/>
    </source>
</evidence>
<evidence type="ECO:0000313" key="7">
    <source>
        <dbReference type="Proteomes" id="UP000660611"/>
    </source>
</evidence>
<keyword evidence="1" id="KW-0678">Repressor</keyword>
<dbReference type="EMBL" id="BONQ01000091">
    <property type="protein sequence ID" value="GIG47981.1"/>
    <property type="molecule type" value="Genomic_DNA"/>
</dbReference>
<dbReference type="CDD" id="cd01392">
    <property type="entry name" value="HTH_LacI"/>
    <property type="match status" value="1"/>
</dbReference>